<dbReference type="Proteomes" id="UP000295238">
    <property type="component" value="Unassembled WGS sequence"/>
</dbReference>
<accession>A0A4R5UNZ8</accession>
<keyword evidence="2" id="KW-1185">Reference proteome</keyword>
<evidence type="ECO:0000313" key="1">
    <source>
        <dbReference type="EMBL" id="TDK39645.1"/>
    </source>
</evidence>
<dbReference type="AlphaFoldDB" id="A0A4R5UNZ8"/>
<reference evidence="1 2" key="1">
    <citation type="submission" date="2019-03" db="EMBL/GenBank/DDBJ databases">
        <title>Rhizobium sp. nov., an bacterium isolated from biocrust in Mu Us Desert.</title>
        <authorList>
            <person name="Lixiong L."/>
        </authorList>
    </citation>
    <scope>NUCLEOTIDE SEQUENCE [LARGE SCALE GENOMIC DNA]</scope>
    <source>
        <strain evidence="1 2">SPY-1</strain>
    </source>
</reference>
<proteinExistence type="predicted"/>
<sequence length="61" mass="7188">MAQNVATQQNFVSENLQWHHDTSWPNRVLFSTKLMEAGFQGLRHMFYAALQQNEWAMNFSV</sequence>
<name>A0A4R5UNZ8_9HYPH</name>
<protein>
    <submittedName>
        <fullName evidence="1">Uncharacterized protein</fullName>
    </submittedName>
</protein>
<gene>
    <name evidence="1" type="ORF">E2F50_05950</name>
</gene>
<organism evidence="1 2">
    <name type="scientific">Rhizobium deserti</name>
    <dbReference type="NCBI Taxonomy" id="2547961"/>
    <lineage>
        <taxon>Bacteria</taxon>
        <taxon>Pseudomonadati</taxon>
        <taxon>Pseudomonadota</taxon>
        <taxon>Alphaproteobacteria</taxon>
        <taxon>Hyphomicrobiales</taxon>
        <taxon>Rhizobiaceae</taxon>
        <taxon>Rhizobium/Agrobacterium group</taxon>
        <taxon>Rhizobium</taxon>
    </lineage>
</organism>
<comment type="caution">
    <text evidence="1">The sequence shown here is derived from an EMBL/GenBank/DDBJ whole genome shotgun (WGS) entry which is preliminary data.</text>
</comment>
<dbReference type="EMBL" id="SMTL01000001">
    <property type="protein sequence ID" value="TDK39645.1"/>
    <property type="molecule type" value="Genomic_DNA"/>
</dbReference>
<evidence type="ECO:0000313" key="2">
    <source>
        <dbReference type="Proteomes" id="UP000295238"/>
    </source>
</evidence>